<protein>
    <submittedName>
        <fullName evidence="6">Aspartyl/asparaginyl beta-hydroxylase</fullName>
        <ecNumber evidence="6">1.14.11.16</ecNumber>
    </submittedName>
</protein>
<dbReference type="PANTHER" id="PTHR46332">
    <property type="entry name" value="ASPARTATE BETA-HYDROXYLASE DOMAIN-CONTAINING PROTEIN 2"/>
    <property type="match status" value="1"/>
</dbReference>
<sequence>MTYPAEQERLLVEAGQALARRDPRSALRLLDQADQFGKTHNATLNRAVALRLLGDYHASLRVLDDALDMRPYDFMALLAKGAMLEKINQTKAAVEVYRNALKIAPPRASCPPGVVSQMDYASSLIDRHAQALADFMKDRIAPLKAELGEASRDRFEEGLEIYAGLKQPPKQQPLLLNYPRLPIIPFYDRTLFPWLARLEEATPVIQAELATLLETAFDEFSPYIAYPKGAPVNQWEELNHSRKWSSLFLWKDGRRQDEVCARAPQTAALLESLPMADQEGFAPTAMFSALQPKTHIPAHTGSSNVRLLTHLPLILPGTARFRVGNTVREWEMGRAWVFDDTIEHEAWNDADAMRVILIFDVWNPYLDDGEKRLITEMMKAQREFTIDHAPSRN</sequence>
<dbReference type="InterPro" id="IPR007803">
    <property type="entry name" value="Asp/Arg/Pro-Hydrxlase"/>
</dbReference>
<evidence type="ECO:0000256" key="3">
    <source>
        <dbReference type="ARBA" id="ARBA00023002"/>
    </source>
</evidence>
<evidence type="ECO:0000313" key="7">
    <source>
        <dbReference type="Proteomes" id="UP000195766"/>
    </source>
</evidence>
<dbReference type="RefSeq" id="WP_256968062.1">
    <property type="nucleotide sequence ID" value="NZ_FUIE01000016.1"/>
</dbReference>
<gene>
    <name evidence="6" type="ORF">FM111_02940</name>
</gene>
<evidence type="ECO:0000256" key="1">
    <source>
        <dbReference type="ARBA" id="ARBA00007730"/>
    </source>
</evidence>
<dbReference type="PANTHER" id="PTHR46332:SF5">
    <property type="entry name" value="ASPARTATE BETA-HYDROXYLASE DOMAIN CONTAINING 2"/>
    <property type="match status" value="1"/>
</dbReference>
<name>A0A1R4F6U0_BREDI</name>
<dbReference type="InterPro" id="IPR051821">
    <property type="entry name" value="Asp/Asn_beta-hydroxylase"/>
</dbReference>
<dbReference type="SUPFAM" id="SSF51197">
    <property type="entry name" value="Clavaminate synthase-like"/>
    <property type="match status" value="1"/>
</dbReference>
<dbReference type="EMBL" id="FUIE01000016">
    <property type="protein sequence ID" value="SJM51577.1"/>
    <property type="molecule type" value="Genomic_DNA"/>
</dbReference>
<dbReference type="Gene3D" id="2.60.120.330">
    <property type="entry name" value="B-lactam Antibiotic, Isopenicillin N Synthase, Chain"/>
    <property type="match status" value="1"/>
</dbReference>
<dbReference type="InterPro" id="IPR027443">
    <property type="entry name" value="IPNS-like_sf"/>
</dbReference>
<dbReference type="GO" id="GO:0016020">
    <property type="term" value="C:membrane"/>
    <property type="evidence" value="ECO:0007669"/>
    <property type="project" value="TreeGrafter"/>
</dbReference>
<dbReference type="AlphaFoldDB" id="A0A1R4F6U0"/>
<dbReference type="InterPro" id="IPR011990">
    <property type="entry name" value="TPR-like_helical_dom_sf"/>
</dbReference>
<dbReference type="SUPFAM" id="SSF48452">
    <property type="entry name" value="TPR-like"/>
    <property type="match status" value="1"/>
</dbReference>
<dbReference type="Pfam" id="PF05118">
    <property type="entry name" value="Asp_Arg_Hydrox"/>
    <property type="match status" value="1"/>
</dbReference>
<feature type="domain" description="Aspartyl/asparaginy/proline hydroxylase" evidence="5">
    <location>
        <begin position="202"/>
        <end position="364"/>
    </location>
</feature>
<dbReference type="Proteomes" id="UP000195766">
    <property type="component" value="Unassembled WGS sequence"/>
</dbReference>
<dbReference type="GO" id="GO:0062101">
    <property type="term" value="F:peptidyl-aspartic acid 3-dioxygenase activity"/>
    <property type="evidence" value="ECO:0007669"/>
    <property type="project" value="UniProtKB-EC"/>
</dbReference>
<dbReference type="EC" id="1.14.11.16" evidence="6"/>
<dbReference type="Gene3D" id="1.25.40.10">
    <property type="entry name" value="Tetratricopeptide repeat domain"/>
    <property type="match status" value="1"/>
</dbReference>
<evidence type="ECO:0000259" key="5">
    <source>
        <dbReference type="Pfam" id="PF05118"/>
    </source>
</evidence>
<dbReference type="PROSITE" id="PS50005">
    <property type="entry name" value="TPR"/>
    <property type="match status" value="1"/>
</dbReference>
<evidence type="ECO:0000256" key="2">
    <source>
        <dbReference type="ARBA" id="ARBA00022964"/>
    </source>
</evidence>
<accession>A0A1R4F6U0</accession>
<keyword evidence="4" id="KW-0802">TPR repeat</keyword>
<evidence type="ECO:0000256" key="4">
    <source>
        <dbReference type="PROSITE-ProRule" id="PRU00339"/>
    </source>
</evidence>
<feature type="repeat" description="TPR" evidence="4">
    <location>
        <begin position="74"/>
        <end position="107"/>
    </location>
</feature>
<comment type="similarity">
    <text evidence="1">Belongs to the aspartyl/asparaginyl beta-hydroxylase family.</text>
</comment>
<organism evidence="6 7">
    <name type="scientific">Brevundimonas diminuta 3F5N</name>
    <dbReference type="NCBI Taxonomy" id="1255603"/>
    <lineage>
        <taxon>Bacteria</taxon>
        <taxon>Pseudomonadati</taxon>
        <taxon>Pseudomonadota</taxon>
        <taxon>Alphaproteobacteria</taxon>
        <taxon>Caulobacterales</taxon>
        <taxon>Caulobacteraceae</taxon>
        <taxon>Brevundimonas</taxon>
    </lineage>
</organism>
<proteinExistence type="inferred from homology"/>
<reference evidence="6 7" key="1">
    <citation type="submission" date="2017-02" db="EMBL/GenBank/DDBJ databases">
        <authorList>
            <person name="Peterson S.W."/>
        </authorList>
    </citation>
    <scope>NUCLEOTIDE SEQUENCE [LARGE SCALE GENOMIC DNA]</scope>
    <source>
        <strain evidence="6 7">3F5N</strain>
    </source>
</reference>
<evidence type="ECO:0000313" key="6">
    <source>
        <dbReference type="EMBL" id="SJM51577.1"/>
    </source>
</evidence>
<dbReference type="InterPro" id="IPR019734">
    <property type="entry name" value="TPR_rpt"/>
</dbReference>
<keyword evidence="2" id="KW-0223">Dioxygenase</keyword>
<dbReference type="SMART" id="SM00028">
    <property type="entry name" value="TPR"/>
    <property type="match status" value="2"/>
</dbReference>
<keyword evidence="3 6" id="KW-0560">Oxidoreductase</keyword>